<comment type="catalytic activity">
    <reaction evidence="6">
        <text>a chalcone = a flavanone.</text>
        <dbReference type="EC" id="5.5.1.6"/>
    </reaction>
</comment>
<keyword evidence="10" id="KW-1185">Reference proteome</keyword>
<evidence type="ECO:0000259" key="8">
    <source>
        <dbReference type="Pfam" id="PF02431"/>
    </source>
</evidence>
<evidence type="ECO:0000256" key="7">
    <source>
        <dbReference type="RuleBase" id="RU361158"/>
    </source>
</evidence>
<gene>
    <name evidence="9" type="ORF">URODEC1_LOCUS24967</name>
</gene>
<dbReference type="SUPFAM" id="SSF54626">
    <property type="entry name" value="Chalcone isomerase"/>
    <property type="match status" value="2"/>
</dbReference>
<dbReference type="InterPro" id="IPR016087">
    <property type="entry name" value="Chalcone_isomerase"/>
</dbReference>
<dbReference type="Gene3D" id="3.50.70.10">
    <property type="match status" value="1"/>
</dbReference>
<feature type="domain" description="Chalcone isomerase" evidence="8">
    <location>
        <begin position="9"/>
        <end position="164"/>
    </location>
</feature>
<feature type="domain" description="Chalcone isomerase" evidence="8">
    <location>
        <begin position="193"/>
        <end position="244"/>
    </location>
</feature>
<evidence type="ECO:0000256" key="5">
    <source>
        <dbReference type="ARBA" id="ARBA00025429"/>
    </source>
</evidence>
<dbReference type="Gene3D" id="1.10.890.20">
    <property type="match status" value="2"/>
</dbReference>
<dbReference type="InterPro" id="IPR044164">
    <property type="entry name" value="CFI"/>
</dbReference>
<evidence type="ECO:0000256" key="2">
    <source>
        <dbReference type="ARBA" id="ARBA00007166"/>
    </source>
</evidence>
<dbReference type="PANTHER" id="PTHR28039:SF8">
    <property type="entry name" value="CHALCONE--FLAVANONE ISOMERASE 1-RELATED"/>
    <property type="match status" value="1"/>
</dbReference>
<dbReference type="InterPro" id="IPR016088">
    <property type="entry name" value="Chalcone_isomerase_3-sand"/>
</dbReference>
<dbReference type="EMBL" id="OZ075124">
    <property type="protein sequence ID" value="CAL4928083.1"/>
    <property type="molecule type" value="Genomic_DNA"/>
</dbReference>
<dbReference type="AlphaFoldDB" id="A0ABC8XMY3"/>
<dbReference type="Proteomes" id="UP001497457">
    <property type="component" value="Chromosome 14rd"/>
</dbReference>
<dbReference type="GO" id="GO:0009813">
    <property type="term" value="P:flavonoid biosynthetic process"/>
    <property type="evidence" value="ECO:0007669"/>
    <property type="project" value="UniProtKB-KW"/>
</dbReference>
<dbReference type="InterPro" id="IPR016089">
    <property type="entry name" value="Chalcone_isomerase_bundle_sf"/>
</dbReference>
<evidence type="ECO:0000256" key="6">
    <source>
        <dbReference type="ARBA" id="ARBA00034056"/>
    </source>
</evidence>
<accession>A0ABC8XMY3</accession>
<keyword evidence="4" id="KW-0284">Flavonoid biosynthesis</keyword>
<dbReference type="PANTHER" id="PTHR28039">
    <property type="entry name" value="CHALCONE--FLAVONONE ISOMERASE 1-RELATED"/>
    <property type="match status" value="1"/>
</dbReference>
<organism evidence="9 10">
    <name type="scientific">Urochloa decumbens</name>
    <dbReference type="NCBI Taxonomy" id="240449"/>
    <lineage>
        <taxon>Eukaryota</taxon>
        <taxon>Viridiplantae</taxon>
        <taxon>Streptophyta</taxon>
        <taxon>Embryophyta</taxon>
        <taxon>Tracheophyta</taxon>
        <taxon>Spermatophyta</taxon>
        <taxon>Magnoliopsida</taxon>
        <taxon>Liliopsida</taxon>
        <taxon>Poales</taxon>
        <taxon>Poaceae</taxon>
        <taxon>PACMAD clade</taxon>
        <taxon>Panicoideae</taxon>
        <taxon>Panicodae</taxon>
        <taxon>Paniceae</taxon>
        <taxon>Melinidinae</taxon>
        <taxon>Urochloa</taxon>
    </lineage>
</organism>
<dbReference type="Pfam" id="PF02431">
    <property type="entry name" value="Chalcone"/>
    <property type="match status" value="2"/>
</dbReference>
<evidence type="ECO:0000256" key="1">
    <source>
        <dbReference type="ARBA" id="ARBA00004966"/>
    </source>
</evidence>
<keyword evidence="3" id="KW-0413">Isomerase</keyword>
<dbReference type="InterPro" id="IPR036298">
    <property type="entry name" value="Chalcone_isomerase_sf"/>
</dbReference>
<name>A0ABC8XMY3_9POAL</name>
<comment type="similarity">
    <text evidence="2 7">Belongs to the chalcone isomerase family.</text>
</comment>
<evidence type="ECO:0000256" key="4">
    <source>
        <dbReference type="ARBA" id="ARBA00023241"/>
    </source>
</evidence>
<reference evidence="9" key="1">
    <citation type="submission" date="2024-10" db="EMBL/GenBank/DDBJ databases">
        <authorList>
            <person name="Ryan C."/>
        </authorList>
    </citation>
    <scope>NUCLEOTIDE SEQUENCE [LARGE SCALE GENOMIC DNA]</scope>
</reference>
<proteinExistence type="inferred from homology"/>
<sequence>MAAVSEVVVEGVVFPPVVCPPGSGRPHFLAGAGVRGLDIDGNFIKFTATGVYLEEGVAVPALAKKWAGKSADELASDVAFFRDIFTGDFGKFTRVTLIRPLTGEEFSNKVSENCVKYLKATDAYTDAEVAAVEKFKAVYKPRMLPPGASNLFTHSPAGVLTVSTRNSSVLFLCEIDPTRLCKYIYVYVPVRCQVTFSEDSSVPESGGVAIDNKPLCEALLESIIGKNGVSPAAKLSIAARMSELLKGAEANPAGGAAQAEPVQVSA</sequence>
<comment type="pathway">
    <text evidence="1">Secondary metabolite biosynthesis; flavonoid biosynthesis.</text>
</comment>
<evidence type="ECO:0000313" key="9">
    <source>
        <dbReference type="EMBL" id="CAL4928083.1"/>
    </source>
</evidence>
<dbReference type="GO" id="GO:0045430">
    <property type="term" value="F:chalcone isomerase activity"/>
    <property type="evidence" value="ECO:0007669"/>
    <property type="project" value="UniProtKB-EC"/>
</dbReference>
<protein>
    <recommendedName>
        <fullName evidence="7">Chalcone-flavonone isomerase family protein</fullName>
    </recommendedName>
</protein>
<evidence type="ECO:0000313" key="10">
    <source>
        <dbReference type="Proteomes" id="UP001497457"/>
    </source>
</evidence>
<comment type="function">
    <text evidence="5">Catalyzes the intramolecular cyclization of bicyclic chalcones into tricyclic (S)-flavanones. Responsible for the isomerization of 4,2',4',6'-tetrahydroxychalcone (also termed chalcone) into naringenin.</text>
</comment>
<evidence type="ECO:0000256" key="3">
    <source>
        <dbReference type="ARBA" id="ARBA00023235"/>
    </source>
</evidence>